<organism evidence="1 2">
    <name type="scientific">Erwinia phage vB_EamM_Special G</name>
    <dbReference type="NCBI Taxonomy" id="1815989"/>
    <lineage>
        <taxon>Viruses</taxon>
        <taxon>Duplodnaviria</taxon>
        <taxon>Heunggongvirae</taxon>
        <taxon>Uroviricota</taxon>
        <taxon>Caudoviricetes</taxon>
        <taxon>Chimalliviridae</taxon>
        <taxon>Agricanvirus</taxon>
        <taxon>Agricanvirus specialG</taxon>
    </lineage>
</organism>
<keyword evidence="2" id="KW-1185">Reference proteome</keyword>
<accession>A0A191ZBV9</accession>
<evidence type="ECO:0000313" key="2">
    <source>
        <dbReference type="Proteomes" id="UP000223165"/>
    </source>
</evidence>
<dbReference type="GeneID" id="40082122"/>
<gene>
    <name evidence="1" type="primary">66</name>
    <name evidence="1" type="ORF">SPECIALG_66</name>
</gene>
<dbReference type="EMBL" id="KU886222">
    <property type="protein sequence ID" value="ANJ64876.1"/>
    <property type="molecule type" value="Genomic_DNA"/>
</dbReference>
<dbReference type="RefSeq" id="YP_009606172.1">
    <property type="nucleotide sequence ID" value="NC_041975.1"/>
</dbReference>
<name>A0A191ZBV9_9CAUD</name>
<proteinExistence type="predicted"/>
<reference evidence="2" key="1">
    <citation type="submission" date="2016-03" db="EMBL/GenBank/DDBJ databases">
        <authorList>
            <person name="Sharma R."/>
            <person name="Grossarth S.E."/>
            <person name="Foy B."/>
            <person name="Harbaugh K."/>
            <person name="Ingersoll K."/>
            <person name="Berg J.A."/>
            <person name="Jarvis T.M."/>
            <person name="Esplin I.N.D."/>
            <person name="Merrill B.D."/>
            <person name="Schoenhals J."/>
            <person name="Breakwell D.P."/>
            <person name="Hope S."/>
            <person name="Grose J.H."/>
        </authorList>
    </citation>
    <scope>NUCLEOTIDE SEQUENCE [LARGE SCALE GENOMIC DNA]</scope>
</reference>
<protein>
    <submittedName>
        <fullName evidence="1">Uncharacterized protein</fullName>
    </submittedName>
</protein>
<dbReference type="Proteomes" id="UP000223165">
    <property type="component" value="Segment"/>
</dbReference>
<dbReference type="KEGG" id="vg:40082122"/>
<sequence>MEKITSDTILAKLREVAETNKENQHRKLRSISQTMAYNIEAIVELIALSGEMHLDLLDRYKVDAIIEPHYKGNQRAYSRLSHTASIHTGMEYLAGNAHIYTNNEGKEAVRIVCTFKFKRDFLQPSLLPKVLHYCLQELQPQFDDGGSSVFFHTPGELDNPRLKAIPGWHVDANVRDNSIVISLR</sequence>
<evidence type="ECO:0000313" key="1">
    <source>
        <dbReference type="EMBL" id="ANJ64876.1"/>
    </source>
</evidence>